<dbReference type="EMBL" id="JYDO01000127">
    <property type="protein sequence ID" value="KRZ69819.1"/>
    <property type="molecule type" value="Genomic_DNA"/>
</dbReference>
<reference evidence="1 2" key="1">
    <citation type="submission" date="2015-01" db="EMBL/GenBank/DDBJ databases">
        <title>Evolution of Trichinella species and genotypes.</title>
        <authorList>
            <person name="Korhonen P.K."/>
            <person name="Edoardo P."/>
            <person name="Giuseppe L.R."/>
            <person name="Gasser R.B."/>
        </authorList>
    </citation>
    <scope>NUCLEOTIDE SEQUENCE [LARGE SCALE GENOMIC DNA]</scope>
    <source>
        <strain evidence="1">ISS1980</strain>
    </source>
</reference>
<keyword evidence="2" id="KW-1185">Reference proteome</keyword>
<dbReference type="Proteomes" id="UP000054843">
    <property type="component" value="Unassembled WGS sequence"/>
</dbReference>
<sequence length="84" mass="9692">MKSLFGEYQTLIQYRFNECTSSSRALDAVALAILFRLSKFACLTVVTVCRVSCALKYVALCLCLNRLLWICKAYQNRFMHEKPD</sequence>
<protein>
    <submittedName>
        <fullName evidence="1">Uncharacterized protein</fullName>
    </submittedName>
</protein>
<comment type="caution">
    <text evidence="1">The sequence shown here is derived from an EMBL/GenBank/DDBJ whole genome shotgun (WGS) entry which is preliminary data.</text>
</comment>
<evidence type="ECO:0000313" key="1">
    <source>
        <dbReference type="EMBL" id="KRZ69819.1"/>
    </source>
</evidence>
<name>A0A0V1MD22_9BILA</name>
<gene>
    <name evidence="1" type="ORF">T10_13165</name>
</gene>
<dbReference type="AlphaFoldDB" id="A0A0V1MD22"/>
<evidence type="ECO:0000313" key="2">
    <source>
        <dbReference type="Proteomes" id="UP000054843"/>
    </source>
</evidence>
<proteinExistence type="predicted"/>
<organism evidence="1 2">
    <name type="scientific">Trichinella papuae</name>
    <dbReference type="NCBI Taxonomy" id="268474"/>
    <lineage>
        <taxon>Eukaryota</taxon>
        <taxon>Metazoa</taxon>
        <taxon>Ecdysozoa</taxon>
        <taxon>Nematoda</taxon>
        <taxon>Enoplea</taxon>
        <taxon>Dorylaimia</taxon>
        <taxon>Trichinellida</taxon>
        <taxon>Trichinellidae</taxon>
        <taxon>Trichinella</taxon>
    </lineage>
</organism>
<accession>A0A0V1MD22</accession>